<dbReference type="Proteomes" id="UP000183015">
    <property type="component" value="Unassembled WGS sequence"/>
</dbReference>
<dbReference type="STRING" id="235985.SAMN05414137_12187"/>
<gene>
    <name evidence="3" type="ORF">SAMN05414137_12187</name>
</gene>
<keyword evidence="2" id="KW-0472">Membrane</keyword>
<keyword evidence="4" id="KW-1185">Reference proteome</keyword>
<keyword evidence="2" id="KW-1133">Transmembrane helix</keyword>
<sequence>MNDWDTDTAGLEARLAEGLLALADAPAPCSGVDAARARAQGLRVLRRRRIALGATAAAVASAVALGGVALAGTTGSAHGKADQPAASATAKASGRHDPLTQGVEFGWLPAGIQQGTIQDTEWDGQAFTAAGSASTPGVMASVQLKGHDFVVDTPSPIHPAMHAVPGPLVHGRPSHWMVDQGGRSYHGGEYILRWYLPDGRGAQVLLAGAKLGEATARATALRVAENLRFPAAPEGTPLPYYVTGLPAGEHLVSVSFVQHTAGLGRPWQVSAAYTTRNAADWQSTAGGEIDWQIAPHVAGKPLMGGDRCVTRDGLDLCVEGGGPALEAVGGLDGLLNKITVLGTDPAHWTTEVNR</sequence>
<dbReference type="EMBL" id="FOAZ01000021">
    <property type="protein sequence ID" value="SEM24156.1"/>
    <property type="molecule type" value="Genomic_DNA"/>
</dbReference>
<evidence type="ECO:0000256" key="1">
    <source>
        <dbReference type="SAM" id="MobiDB-lite"/>
    </source>
</evidence>
<evidence type="ECO:0000313" key="4">
    <source>
        <dbReference type="Proteomes" id="UP000183015"/>
    </source>
</evidence>
<dbReference type="AlphaFoldDB" id="A0A1H7WRK9"/>
<reference evidence="4" key="1">
    <citation type="submission" date="2016-10" db="EMBL/GenBank/DDBJ databases">
        <authorList>
            <person name="Varghese N."/>
        </authorList>
    </citation>
    <scope>NUCLEOTIDE SEQUENCE [LARGE SCALE GENOMIC DNA]</scope>
    <source>
        <strain evidence="4">DSM 45096 / BCRC 16803 / CGMCC 4.1857 / CIP 109030 / JCM 12277 / KCTC 19219 / NBRC 100920 / 33214</strain>
    </source>
</reference>
<dbReference type="eggNOG" id="ENOG5031N6F">
    <property type="taxonomic scope" value="Bacteria"/>
</dbReference>
<keyword evidence="2" id="KW-0812">Transmembrane</keyword>
<organism evidence="3 4">
    <name type="scientific">Streptacidiphilus jiangxiensis</name>
    <dbReference type="NCBI Taxonomy" id="235985"/>
    <lineage>
        <taxon>Bacteria</taxon>
        <taxon>Bacillati</taxon>
        <taxon>Actinomycetota</taxon>
        <taxon>Actinomycetes</taxon>
        <taxon>Kitasatosporales</taxon>
        <taxon>Streptomycetaceae</taxon>
        <taxon>Streptacidiphilus</taxon>
    </lineage>
</organism>
<proteinExistence type="predicted"/>
<protein>
    <submittedName>
        <fullName evidence="3">Uncharacterized protein</fullName>
    </submittedName>
</protein>
<name>A0A1H7WRK9_STRJI</name>
<evidence type="ECO:0000256" key="2">
    <source>
        <dbReference type="SAM" id="Phobius"/>
    </source>
</evidence>
<evidence type="ECO:0000313" key="3">
    <source>
        <dbReference type="EMBL" id="SEM24156.1"/>
    </source>
</evidence>
<feature type="region of interest" description="Disordered" evidence="1">
    <location>
        <begin position="73"/>
        <end position="96"/>
    </location>
</feature>
<dbReference type="RefSeq" id="WP_075004159.1">
    <property type="nucleotide sequence ID" value="NZ_FOAZ01000021.1"/>
</dbReference>
<feature type="transmembrane region" description="Helical" evidence="2">
    <location>
        <begin position="50"/>
        <end position="71"/>
    </location>
</feature>
<accession>A0A1H7WRK9</accession>